<dbReference type="AlphaFoldDB" id="A0A098SCD5"/>
<protein>
    <recommendedName>
        <fullName evidence="3">AMP-dependent synthetase/ligase domain-containing protein</fullName>
    </recommendedName>
</protein>
<evidence type="ECO:0000313" key="5">
    <source>
        <dbReference type="Proteomes" id="UP000029736"/>
    </source>
</evidence>
<dbReference type="GO" id="GO:0016020">
    <property type="term" value="C:membrane"/>
    <property type="evidence" value="ECO:0007669"/>
    <property type="project" value="TreeGrafter"/>
</dbReference>
<dbReference type="Gene3D" id="3.40.50.12780">
    <property type="entry name" value="N-terminal domain of ligase-like"/>
    <property type="match status" value="1"/>
</dbReference>
<dbReference type="CDD" id="cd05907">
    <property type="entry name" value="VL_LC_FACS_like"/>
    <property type="match status" value="1"/>
</dbReference>
<dbReference type="GO" id="GO:0005524">
    <property type="term" value="F:ATP binding"/>
    <property type="evidence" value="ECO:0007669"/>
    <property type="project" value="UniProtKB-KW"/>
</dbReference>
<evidence type="ECO:0000313" key="4">
    <source>
        <dbReference type="EMBL" id="KGE88707.1"/>
    </source>
</evidence>
<keyword evidence="1" id="KW-0547">Nucleotide-binding</keyword>
<proteinExistence type="predicted"/>
<dbReference type="PANTHER" id="PTHR43272:SF33">
    <property type="entry name" value="AMP-BINDING DOMAIN-CONTAINING PROTEIN-RELATED"/>
    <property type="match status" value="1"/>
</dbReference>
<dbReference type="EMBL" id="JPOS01000018">
    <property type="protein sequence ID" value="KGE88707.1"/>
    <property type="molecule type" value="Genomic_DNA"/>
</dbReference>
<accession>A0A098SCD5</accession>
<dbReference type="OrthoDB" id="9803968at2"/>
<keyword evidence="2" id="KW-0067">ATP-binding</keyword>
<reference evidence="4 5" key="1">
    <citation type="journal article" date="2014" name="Int. J. Syst. Evol. Microbiol.">
        <title>Phaeodactylibacter xiamenensis gen. nov., sp. nov., a member of the family Saprospiraceae isolated from the marine alga Phaeodactylum tricornutum.</title>
        <authorList>
            <person name="Chen Z.Jr."/>
            <person name="Lei X."/>
            <person name="Lai Q."/>
            <person name="Li Y."/>
            <person name="Zhang B."/>
            <person name="Zhang J."/>
            <person name="Zhang H."/>
            <person name="Yang L."/>
            <person name="Zheng W."/>
            <person name="Tian Y."/>
            <person name="Yu Z."/>
            <person name="Xu H.Jr."/>
            <person name="Zheng T."/>
        </authorList>
    </citation>
    <scope>NUCLEOTIDE SEQUENCE [LARGE SCALE GENOMIC DNA]</scope>
    <source>
        <strain evidence="4 5">KD52</strain>
    </source>
</reference>
<dbReference type="InterPro" id="IPR042099">
    <property type="entry name" value="ANL_N_sf"/>
</dbReference>
<dbReference type="Pfam" id="PF23562">
    <property type="entry name" value="AMP-binding_C_3"/>
    <property type="match status" value="1"/>
</dbReference>
<dbReference type="RefSeq" id="WP_044218544.1">
    <property type="nucleotide sequence ID" value="NZ_JBKAGJ010000018.1"/>
</dbReference>
<dbReference type="STRING" id="1524460.IX84_08605"/>
<evidence type="ECO:0000256" key="2">
    <source>
        <dbReference type="ARBA" id="ARBA00022840"/>
    </source>
</evidence>
<dbReference type="SUPFAM" id="SSF56801">
    <property type="entry name" value="Acetyl-CoA synthetase-like"/>
    <property type="match status" value="1"/>
</dbReference>
<feature type="domain" description="AMP-dependent synthetase/ligase" evidence="3">
    <location>
        <begin position="14"/>
        <end position="419"/>
    </location>
</feature>
<organism evidence="4 5">
    <name type="scientific">Phaeodactylibacter xiamenensis</name>
    <dbReference type="NCBI Taxonomy" id="1524460"/>
    <lineage>
        <taxon>Bacteria</taxon>
        <taxon>Pseudomonadati</taxon>
        <taxon>Bacteroidota</taxon>
        <taxon>Saprospiria</taxon>
        <taxon>Saprospirales</taxon>
        <taxon>Haliscomenobacteraceae</taxon>
        <taxon>Phaeodactylibacter</taxon>
    </lineage>
</organism>
<dbReference type="GO" id="GO:0004467">
    <property type="term" value="F:long-chain fatty acid-CoA ligase activity"/>
    <property type="evidence" value="ECO:0007669"/>
    <property type="project" value="TreeGrafter"/>
</dbReference>
<evidence type="ECO:0000256" key="1">
    <source>
        <dbReference type="ARBA" id="ARBA00022741"/>
    </source>
</evidence>
<comment type="caution">
    <text evidence="4">The sequence shown here is derived from an EMBL/GenBank/DDBJ whole genome shotgun (WGS) entry which is preliminary data.</text>
</comment>
<name>A0A098SCD5_9BACT</name>
<dbReference type="Pfam" id="PF00501">
    <property type="entry name" value="AMP-binding"/>
    <property type="match status" value="1"/>
</dbReference>
<dbReference type="PANTHER" id="PTHR43272">
    <property type="entry name" value="LONG-CHAIN-FATTY-ACID--COA LIGASE"/>
    <property type="match status" value="1"/>
</dbReference>
<dbReference type="Proteomes" id="UP000029736">
    <property type="component" value="Unassembled WGS sequence"/>
</dbReference>
<sequence length="598" mass="68029">MDFRRLFDILPYQQDCFPNKRALAIRESVGWQYFSTQDCEQTAARISAGWLALGLRRGDRVALLAERCSPRWLLMDIALMQAGLISVPVHSHCSDRELQFILRDAGVGYVVTANREATEKVQQIKEQLPDLREVYCMQPLPDHPSWDDLLTEPTASDQEKLQVLRAAIHEEDLATIVYTSGTAGEPKGVMLSHRNIVSNIKATISLVPVNANSRVISFLPPSHIFERMVNYAYLACGASVYYSNNPEETRYLMRKVKPHYFTVVPRLLERAYDEIQERIGQLPVLPRWVAHWAIRLGMQYRIRHRGHLLYRMQLGVANLLVFSVWRRLLGGRVKGIMVGAAALQPRLARLFSAAGLSIHEGYGMTETSPVVAFNRFEPGGTRFGTVGRPIPGIEVKIEGQGEEEGEILVRGPNVMLGYYNRPEDTQRVLSEDGWLQTGDRGQWVHKRFLKITGRQKDIFKTTNGRYVAPEEIENLAKSTPYIEECMVLGAQRPFPVALILPQFGLLKQWCEAHNVHWTAPQFMVHNHKVVNFMQEQMAIVNAQLPHYKQVGQIHLLHEPWTAASGDLTPTLKPRRERIAEKFQKEIDALYEQGAALRG</sequence>
<keyword evidence="5" id="KW-1185">Reference proteome</keyword>
<evidence type="ECO:0000259" key="3">
    <source>
        <dbReference type="Pfam" id="PF00501"/>
    </source>
</evidence>
<gene>
    <name evidence="4" type="ORF">IX84_08605</name>
</gene>
<dbReference type="InterPro" id="IPR000873">
    <property type="entry name" value="AMP-dep_synth/lig_dom"/>
</dbReference>